<keyword evidence="2" id="KW-0732">Signal</keyword>
<feature type="chain" id="PRO_5003335872" description="Lipoprotein" evidence="2">
    <location>
        <begin position="20"/>
        <end position="215"/>
    </location>
</feature>
<keyword evidence="1" id="KW-1133">Transmembrane helix</keyword>
<name>F6FIU4_MYCHI</name>
<keyword evidence="1" id="KW-0472">Membrane</keyword>
<evidence type="ECO:0000256" key="2">
    <source>
        <dbReference type="SAM" id="SignalP"/>
    </source>
</evidence>
<dbReference type="BioCyc" id="MHAE859194:G1GR7-879-MONOMER"/>
<dbReference type="Proteomes" id="UP000007952">
    <property type="component" value="Chromosome"/>
</dbReference>
<gene>
    <name evidence="3" type="ordered locus">MHF_0880</name>
</gene>
<evidence type="ECO:0008006" key="5">
    <source>
        <dbReference type="Google" id="ProtNLM"/>
    </source>
</evidence>
<accession>F6FIU4</accession>
<dbReference type="HOGENOM" id="CLU_096783_0_0_14"/>
<sequence length="215" mass="23190">MASKYVMPSVALASGGAGAAGVGGYIALTKDKETFRSQYSKAILGEKDSLWDTKFEALKGNGTPVNKKLLDAKSKHSSDANAAKALHKQGCSEIYNSLVAESTYLEDFKSYCAKTIKDGISKPETWISAGDTQNDGKLDTKLTSLKDHDEEKLGSLDETLKALKNKLTSGSTSSWDADKRNELKNWCKGIGGEIFEGEESVKFSHAKLYCTDNAG</sequence>
<protein>
    <recommendedName>
        <fullName evidence="5">Lipoprotein</fullName>
    </recommendedName>
</protein>
<keyword evidence="1" id="KW-0812">Transmembrane</keyword>
<feature type="signal peptide" evidence="2">
    <location>
        <begin position="1"/>
        <end position="19"/>
    </location>
</feature>
<evidence type="ECO:0000313" key="4">
    <source>
        <dbReference type="Proteomes" id="UP000007952"/>
    </source>
</evidence>
<feature type="transmembrane region" description="Helical" evidence="1">
    <location>
        <begin position="6"/>
        <end position="28"/>
    </location>
</feature>
<evidence type="ECO:0000313" key="3">
    <source>
        <dbReference type="EMBL" id="AEG73142.1"/>
    </source>
</evidence>
<proteinExistence type="predicted"/>
<evidence type="ECO:0000256" key="1">
    <source>
        <dbReference type="SAM" id="Phobius"/>
    </source>
</evidence>
<dbReference type="STRING" id="859194.MHF_0880"/>
<dbReference type="EMBL" id="CP002808">
    <property type="protein sequence ID" value="AEG73142.1"/>
    <property type="molecule type" value="Genomic_DNA"/>
</dbReference>
<reference key="2">
    <citation type="submission" date="2011-05" db="EMBL/GenBank/DDBJ databases">
        <title>The Genome of Mycoplasma haemofelis Strain Ohio2, a pathogenic hemoplasma of the cat.</title>
        <authorList>
            <person name="Santos A.P."/>
            <person name="Guimaraes A.M.S."/>
            <person name="SanMiguel P.J."/>
            <person name="Martin S.W."/>
            <person name="Messick J.B."/>
        </authorList>
    </citation>
    <scope>NUCLEOTIDE SEQUENCE</scope>
    <source>
        <strain>Ohio2</strain>
    </source>
</reference>
<dbReference type="AlphaFoldDB" id="F6FIU4"/>
<organism evidence="3 4">
    <name type="scientific">Mycoplasma haemofelis (strain Ohio2)</name>
    <dbReference type="NCBI Taxonomy" id="859194"/>
    <lineage>
        <taxon>Bacteria</taxon>
        <taxon>Bacillati</taxon>
        <taxon>Mycoplasmatota</taxon>
        <taxon>Mollicutes</taxon>
        <taxon>Mycoplasmataceae</taxon>
        <taxon>Mycoplasma</taxon>
    </lineage>
</organism>
<reference evidence="3 4" key="1">
    <citation type="journal article" date="2011" name="J. Bacteriol.">
        <title>Complete genome sequences of two hemotropic Mycoplasmas, Mycoplasma haemofelis strain Ohio2 and Mycoplasma suis strain Illinois.</title>
        <authorList>
            <person name="Messick J.B."/>
            <person name="Santos A.P."/>
            <person name="Guimaraes A.M."/>
        </authorList>
    </citation>
    <scope>NUCLEOTIDE SEQUENCE [LARGE SCALE GENOMIC DNA]</scope>
    <source>
        <strain evidence="3 4">Ohio2</strain>
    </source>
</reference>
<dbReference type="KEGG" id="mhf:MHF_0880"/>